<dbReference type="Gene3D" id="3.30.420.10">
    <property type="entry name" value="Ribonuclease H-like superfamily/Ribonuclease H"/>
    <property type="match status" value="1"/>
</dbReference>
<dbReference type="GO" id="GO:0004803">
    <property type="term" value="F:transposase activity"/>
    <property type="evidence" value="ECO:0007669"/>
    <property type="project" value="TreeGrafter"/>
</dbReference>
<dbReference type="EMBL" id="FP929055">
    <property type="protein sequence ID" value="CBL24962.1"/>
    <property type="molecule type" value="Genomic_DNA"/>
</dbReference>
<dbReference type="InterPro" id="IPR036397">
    <property type="entry name" value="RNaseH_sf"/>
</dbReference>
<reference evidence="4 5" key="1">
    <citation type="submission" date="2010-03" db="EMBL/GenBank/DDBJ databases">
        <title>The genome sequence of Ruminococcus torques L2-14.</title>
        <authorList>
            <consortium name="metaHIT consortium -- http://www.metahit.eu/"/>
            <person name="Pajon A."/>
            <person name="Turner K."/>
            <person name="Parkhill J."/>
            <person name="Duncan S."/>
            <person name="Flint H."/>
        </authorList>
    </citation>
    <scope>NUCLEOTIDE SEQUENCE [LARGE SCALE GENOMIC DNA]</scope>
    <source>
        <strain evidence="4 5">L2-14</strain>
    </source>
</reference>
<dbReference type="HOGENOM" id="CLU_035706_0_2_9"/>
<feature type="domain" description="Integrase catalytic" evidence="3">
    <location>
        <begin position="168"/>
        <end position="340"/>
    </location>
</feature>
<organism evidence="4 5">
    <name type="scientific">[Ruminococcus] torques L2-14</name>
    <dbReference type="NCBI Taxonomy" id="657313"/>
    <lineage>
        <taxon>Bacteria</taxon>
        <taxon>Bacillati</taxon>
        <taxon>Bacillota</taxon>
        <taxon>Clostridia</taxon>
        <taxon>Lachnospirales</taxon>
        <taxon>Lachnospiraceae</taxon>
        <taxon>Mediterraneibacter</taxon>
    </lineage>
</organism>
<dbReference type="PATRIC" id="fig|657313.3.peg.1161"/>
<reference evidence="4 5" key="2">
    <citation type="submission" date="2010-03" db="EMBL/GenBank/DDBJ databases">
        <authorList>
            <person name="Pajon A."/>
        </authorList>
    </citation>
    <scope>NUCLEOTIDE SEQUENCE [LARGE SCALE GENOMIC DNA]</scope>
    <source>
        <strain evidence="4 5">L2-14</strain>
    </source>
</reference>
<sequence>MGYKRIHWEDRLKIEVLVKAGHNTTRIAELLGKHRTSIARELKRGAYVHRNSDWTEEIRYSPDLAEEKNQKQLRQKGRDIKLGKDYELAEYLEENIIKKKYSPYAVIQKMKQDGKKFSISICRATIYNYIKKGIFLNLTEKELPLGGQVKQKRKSHRRRKRASAGMSIEERPKEIETREEFGHWEMDTVVGKQGISKKSFLVLTERKTRKEIIEILKEHTAKEVVRILDKIERKWGAAFKQVFKSITVDNGSEFSDAEGLKRARRGKKTRTEVFYCHPYSSYERGSNENQNRLIRRHVPKGTDLDTISKRDVKEIEKWINEYPRALFGGRSSDMLFQDELNRLAL</sequence>
<evidence type="ECO:0000256" key="2">
    <source>
        <dbReference type="SAM" id="MobiDB-lite"/>
    </source>
</evidence>
<dbReference type="InterPro" id="IPR053392">
    <property type="entry name" value="Transposase_IS30-like"/>
</dbReference>
<dbReference type="InterPro" id="IPR001584">
    <property type="entry name" value="Integrase_cat-core"/>
</dbReference>
<dbReference type="NCBIfam" id="NF033563">
    <property type="entry name" value="transpos_IS30"/>
    <property type="match status" value="1"/>
</dbReference>
<evidence type="ECO:0000313" key="4">
    <source>
        <dbReference type="EMBL" id="CBL24962.1"/>
    </source>
</evidence>
<feature type="compositionally biased region" description="Basic residues" evidence="2">
    <location>
        <begin position="150"/>
        <end position="162"/>
    </location>
</feature>
<dbReference type="KEGG" id="rto:RTO_01700"/>
<dbReference type="GO" id="GO:0032196">
    <property type="term" value="P:transposition"/>
    <property type="evidence" value="ECO:0007669"/>
    <property type="project" value="TreeGrafter"/>
</dbReference>
<dbReference type="GO" id="GO:0015074">
    <property type="term" value="P:DNA integration"/>
    <property type="evidence" value="ECO:0007669"/>
    <property type="project" value="InterPro"/>
</dbReference>
<dbReference type="Pfam" id="PF13936">
    <property type="entry name" value="HTH_38"/>
    <property type="match status" value="1"/>
</dbReference>
<dbReference type="PANTHER" id="PTHR10948">
    <property type="entry name" value="TRANSPOSASE"/>
    <property type="match status" value="1"/>
</dbReference>
<dbReference type="AlphaFoldDB" id="D4M150"/>
<gene>
    <name evidence="4" type="ORF">RTO_01700</name>
</gene>
<feature type="region of interest" description="Disordered" evidence="2">
    <location>
        <begin position="147"/>
        <end position="167"/>
    </location>
</feature>
<dbReference type="PROSITE" id="PS50994">
    <property type="entry name" value="INTEGRASE"/>
    <property type="match status" value="1"/>
</dbReference>
<dbReference type="InterPro" id="IPR012337">
    <property type="entry name" value="RNaseH-like_sf"/>
</dbReference>
<protein>
    <submittedName>
        <fullName evidence="4">Transposase and inactivated derivatives, IS30 family</fullName>
    </submittedName>
</protein>
<evidence type="ECO:0000256" key="1">
    <source>
        <dbReference type="ARBA" id="ARBA00023172"/>
    </source>
</evidence>
<dbReference type="InterPro" id="IPR051917">
    <property type="entry name" value="Transposase-Integrase"/>
</dbReference>
<dbReference type="PANTHER" id="PTHR10948:SF23">
    <property type="entry name" value="TRANSPOSASE INSI FOR INSERTION SEQUENCE ELEMENT IS30A-RELATED"/>
    <property type="match status" value="1"/>
</dbReference>
<keyword evidence="1" id="KW-0233">DNA recombination</keyword>
<dbReference type="RefSeq" id="WP_004611196.1">
    <property type="nucleotide sequence ID" value="NC_021015.1"/>
</dbReference>
<accession>D4M150</accession>
<proteinExistence type="predicted"/>
<name>D4M150_9FIRM</name>
<evidence type="ECO:0000313" key="5">
    <source>
        <dbReference type="Proteomes" id="UP000008956"/>
    </source>
</evidence>
<dbReference type="GO" id="GO:0003676">
    <property type="term" value="F:nucleic acid binding"/>
    <property type="evidence" value="ECO:0007669"/>
    <property type="project" value="InterPro"/>
</dbReference>
<dbReference type="GO" id="GO:0006310">
    <property type="term" value="P:DNA recombination"/>
    <property type="evidence" value="ECO:0007669"/>
    <property type="project" value="UniProtKB-KW"/>
</dbReference>
<dbReference type="InterPro" id="IPR025246">
    <property type="entry name" value="IS30-like_HTH"/>
</dbReference>
<dbReference type="Proteomes" id="UP000008956">
    <property type="component" value="Chromosome"/>
</dbReference>
<evidence type="ECO:0000259" key="3">
    <source>
        <dbReference type="PROSITE" id="PS50994"/>
    </source>
</evidence>
<dbReference type="SUPFAM" id="SSF53098">
    <property type="entry name" value="Ribonuclease H-like"/>
    <property type="match status" value="1"/>
</dbReference>
<dbReference type="GO" id="GO:0005829">
    <property type="term" value="C:cytosol"/>
    <property type="evidence" value="ECO:0007669"/>
    <property type="project" value="TreeGrafter"/>
</dbReference>